<reference evidence="3" key="1">
    <citation type="submission" date="2021-02" db="EMBL/GenBank/DDBJ databases">
        <authorList>
            <person name="Nowell W R."/>
        </authorList>
    </citation>
    <scope>NUCLEOTIDE SEQUENCE</scope>
</reference>
<dbReference type="Pfam" id="PF01344">
    <property type="entry name" value="Kelch_1"/>
    <property type="match status" value="1"/>
</dbReference>
<dbReference type="EMBL" id="CAJOBA010051912">
    <property type="protein sequence ID" value="CAF4249709.1"/>
    <property type="molecule type" value="Genomic_DNA"/>
</dbReference>
<feature type="non-terminal residue" evidence="3">
    <location>
        <position position="183"/>
    </location>
</feature>
<dbReference type="InterPro" id="IPR015915">
    <property type="entry name" value="Kelch-typ_b-propeller"/>
</dbReference>
<protein>
    <recommendedName>
        <fullName evidence="5">Kelch repeat and BTB (POZ) domain containing 2</fullName>
    </recommendedName>
</protein>
<dbReference type="SUPFAM" id="SSF117281">
    <property type="entry name" value="Kelch motif"/>
    <property type="match status" value="1"/>
</dbReference>
<comment type="caution">
    <text evidence="3">The sequence shown here is derived from an EMBL/GenBank/DDBJ whole genome shotgun (WGS) entry which is preliminary data.</text>
</comment>
<evidence type="ECO:0000313" key="2">
    <source>
        <dbReference type="EMBL" id="CAF1455634.1"/>
    </source>
</evidence>
<dbReference type="AlphaFoldDB" id="A0A8S2SUA4"/>
<dbReference type="EMBL" id="CAJNOK010030058">
    <property type="protein sequence ID" value="CAF1455634.1"/>
    <property type="molecule type" value="Genomic_DNA"/>
</dbReference>
<dbReference type="InterPro" id="IPR052392">
    <property type="entry name" value="Kelch-BTB_domain-containing"/>
</dbReference>
<dbReference type="SMART" id="SM00612">
    <property type="entry name" value="Kelch"/>
    <property type="match status" value="2"/>
</dbReference>
<organism evidence="3 4">
    <name type="scientific">Didymodactylos carnosus</name>
    <dbReference type="NCBI Taxonomy" id="1234261"/>
    <lineage>
        <taxon>Eukaryota</taxon>
        <taxon>Metazoa</taxon>
        <taxon>Spiralia</taxon>
        <taxon>Gnathifera</taxon>
        <taxon>Rotifera</taxon>
        <taxon>Eurotatoria</taxon>
        <taxon>Bdelloidea</taxon>
        <taxon>Philodinida</taxon>
        <taxon>Philodinidae</taxon>
        <taxon>Didymodactylos</taxon>
    </lineage>
</organism>
<sequence length="183" mass="21501">NMPENESDSKSLVKTFVLLFARDRPTCDISYLTVQRNNENSIYPMLLTTTFYFMRDLVDYSCQMFKYDAEIDHWRACDTLKAPRFNFGVTTFDHKIYVLGGEGLKETIIQTVECYDPATDRWKELGNLPKPRRYHSTCAVGKRLWILDPRPSEWRRSMMNYTLPQPRQQHCLINTDNSVIILG</sequence>
<proteinExistence type="predicted"/>
<feature type="non-terminal residue" evidence="3">
    <location>
        <position position="1"/>
    </location>
</feature>
<keyword evidence="1" id="KW-0880">Kelch repeat</keyword>
<gene>
    <name evidence="2" type="ORF">OVA965_LOCUS35021</name>
    <name evidence="3" type="ORF">TMI583_LOCUS35977</name>
</gene>
<evidence type="ECO:0000256" key="1">
    <source>
        <dbReference type="ARBA" id="ARBA00022441"/>
    </source>
</evidence>
<evidence type="ECO:0000313" key="4">
    <source>
        <dbReference type="Proteomes" id="UP000682733"/>
    </source>
</evidence>
<evidence type="ECO:0008006" key="5">
    <source>
        <dbReference type="Google" id="ProtNLM"/>
    </source>
</evidence>
<dbReference type="PANTHER" id="PTHR46375">
    <property type="entry name" value="KELCH REPEAT AND BTB DOMAIN-CONTAINING PROTEIN 13-RELATED"/>
    <property type="match status" value="1"/>
</dbReference>
<accession>A0A8S2SUA4</accession>
<dbReference type="InterPro" id="IPR006652">
    <property type="entry name" value="Kelch_1"/>
</dbReference>
<name>A0A8S2SUA4_9BILA</name>
<dbReference type="Proteomes" id="UP000682733">
    <property type="component" value="Unassembled WGS sequence"/>
</dbReference>
<dbReference type="PANTHER" id="PTHR46375:SF3">
    <property type="entry name" value="KELCH REPEAT AND BTB DOMAIN-CONTAINING PROTEIN 13"/>
    <property type="match status" value="1"/>
</dbReference>
<evidence type="ECO:0000313" key="3">
    <source>
        <dbReference type="EMBL" id="CAF4249709.1"/>
    </source>
</evidence>
<dbReference type="Gene3D" id="2.120.10.80">
    <property type="entry name" value="Kelch-type beta propeller"/>
    <property type="match status" value="1"/>
</dbReference>
<dbReference type="Proteomes" id="UP000677228">
    <property type="component" value="Unassembled WGS sequence"/>
</dbReference>